<accession>A0ABM1M7K7</accession>
<feature type="chain" id="PRO_5045353547" evidence="1">
    <location>
        <begin position="21"/>
        <end position="152"/>
    </location>
</feature>
<evidence type="ECO:0000313" key="4">
    <source>
        <dbReference type="RefSeq" id="XP_017770557.1"/>
    </source>
</evidence>
<proteinExistence type="predicted"/>
<dbReference type="RefSeq" id="XP_017770557.1">
    <property type="nucleotide sequence ID" value="XM_017915068.1"/>
</dbReference>
<dbReference type="Gene3D" id="2.60.40.770">
    <property type="match status" value="1"/>
</dbReference>
<dbReference type="Proteomes" id="UP000695000">
    <property type="component" value="Unplaced"/>
</dbReference>
<evidence type="ECO:0000256" key="1">
    <source>
        <dbReference type="SAM" id="SignalP"/>
    </source>
</evidence>
<dbReference type="GeneID" id="108558230"/>
<keyword evidence="3" id="KW-1185">Reference proteome</keyword>
<dbReference type="InterPro" id="IPR014756">
    <property type="entry name" value="Ig_E-set"/>
</dbReference>
<protein>
    <submittedName>
        <fullName evidence="4">Uncharacterized protein LOC108558230</fullName>
    </submittedName>
</protein>
<dbReference type="Pfam" id="PF02221">
    <property type="entry name" value="E1_DerP2_DerF2"/>
    <property type="match status" value="1"/>
</dbReference>
<keyword evidence="1" id="KW-0732">Signal</keyword>
<feature type="signal peptide" evidence="1">
    <location>
        <begin position="1"/>
        <end position="20"/>
    </location>
</feature>
<sequence length="152" mass="16629">MVATKLFSVILTVLVSSSLGTIVSDCDGEIGQPYAVIVKGCDVQPCRFSTAVPVDLDIIFDVPNDLEFFAPAVSVSFDYVEWIPFSIEMNGCDSLVGYRCPLEEGERARFHFEMDVPPIPITLGLQYALAIGTEEDAAKLNCFRVNATVIIE</sequence>
<name>A0ABM1M7K7_NICVS</name>
<dbReference type="SUPFAM" id="SSF81296">
    <property type="entry name" value="E set domains"/>
    <property type="match status" value="1"/>
</dbReference>
<evidence type="ECO:0000313" key="3">
    <source>
        <dbReference type="Proteomes" id="UP000695000"/>
    </source>
</evidence>
<organism evidence="3 4">
    <name type="scientific">Nicrophorus vespilloides</name>
    <name type="common">Boreal carrion beetle</name>
    <dbReference type="NCBI Taxonomy" id="110193"/>
    <lineage>
        <taxon>Eukaryota</taxon>
        <taxon>Metazoa</taxon>
        <taxon>Ecdysozoa</taxon>
        <taxon>Arthropoda</taxon>
        <taxon>Hexapoda</taxon>
        <taxon>Insecta</taxon>
        <taxon>Pterygota</taxon>
        <taxon>Neoptera</taxon>
        <taxon>Endopterygota</taxon>
        <taxon>Coleoptera</taxon>
        <taxon>Polyphaga</taxon>
        <taxon>Staphyliniformia</taxon>
        <taxon>Silphidae</taxon>
        <taxon>Nicrophorinae</taxon>
        <taxon>Nicrophorus</taxon>
    </lineage>
</organism>
<dbReference type="InterPro" id="IPR003172">
    <property type="entry name" value="ML_dom"/>
</dbReference>
<evidence type="ECO:0000259" key="2">
    <source>
        <dbReference type="SMART" id="SM00737"/>
    </source>
</evidence>
<gene>
    <name evidence="4" type="primary">LOC108558230</name>
</gene>
<reference evidence="4" key="1">
    <citation type="submission" date="2025-08" db="UniProtKB">
        <authorList>
            <consortium name="RefSeq"/>
        </authorList>
    </citation>
    <scope>IDENTIFICATION</scope>
    <source>
        <tissue evidence="4">Whole Larva</tissue>
    </source>
</reference>
<dbReference type="SMART" id="SM00737">
    <property type="entry name" value="ML"/>
    <property type="match status" value="1"/>
</dbReference>
<feature type="domain" description="MD-2-related lipid-recognition" evidence="2">
    <location>
        <begin position="23"/>
        <end position="147"/>
    </location>
</feature>